<dbReference type="InterPro" id="IPR004552">
    <property type="entry name" value="AGP_acyltrans"/>
</dbReference>
<keyword evidence="4" id="KW-1208">Phospholipid metabolism</keyword>
<evidence type="ECO:0000256" key="1">
    <source>
        <dbReference type="ARBA" id="ARBA00008655"/>
    </source>
</evidence>
<organism evidence="6 7">
    <name type="scientific">Peptostreptococcus canis</name>
    <dbReference type="NCBI Taxonomy" id="1159213"/>
    <lineage>
        <taxon>Bacteria</taxon>
        <taxon>Bacillati</taxon>
        <taxon>Bacillota</taxon>
        <taxon>Clostridia</taxon>
        <taxon>Peptostreptococcales</taxon>
        <taxon>Peptostreptococcaceae</taxon>
        <taxon>Peptostreptococcus</taxon>
    </lineage>
</organism>
<dbReference type="SUPFAM" id="SSF69593">
    <property type="entry name" value="Glycerol-3-phosphate (1)-acyltransferase"/>
    <property type="match status" value="1"/>
</dbReference>
<protein>
    <recommendedName>
        <fullName evidence="4">1-acyl-sn-glycerol-3-phosphate acyltransferase</fullName>
        <ecNumber evidence="4">2.3.1.51</ecNumber>
    </recommendedName>
</protein>
<evidence type="ECO:0000256" key="4">
    <source>
        <dbReference type="RuleBase" id="RU361267"/>
    </source>
</evidence>
<feature type="domain" description="Phospholipid/glycerol acyltransferase" evidence="5">
    <location>
        <begin position="35"/>
        <end position="148"/>
    </location>
</feature>
<keyword evidence="4" id="KW-0444">Lipid biosynthesis</keyword>
<dbReference type="PANTHER" id="PTHR10434:SF40">
    <property type="entry name" value="1-ACYL-SN-GLYCEROL-3-PHOSPHATE ACYLTRANSFERASE"/>
    <property type="match status" value="1"/>
</dbReference>
<dbReference type="SMART" id="SM00563">
    <property type="entry name" value="PlsC"/>
    <property type="match status" value="1"/>
</dbReference>
<comment type="domain">
    <text evidence="4">The HXXXXD motif is essential for acyltransferase activity and may constitute the binding site for the phosphate moiety of the glycerol-3-phosphate.</text>
</comment>
<dbReference type="EC" id="2.3.1.51" evidence="4"/>
<keyword evidence="4" id="KW-0594">Phospholipid biosynthesis</keyword>
<dbReference type="GO" id="GO:0016746">
    <property type="term" value="F:acyltransferase activity"/>
    <property type="evidence" value="ECO:0007669"/>
    <property type="project" value="UniProtKB-KW"/>
</dbReference>
<gene>
    <name evidence="6" type="ORF">HLB29_03210</name>
</gene>
<dbReference type="Proteomes" id="UP000713904">
    <property type="component" value="Unassembled WGS sequence"/>
</dbReference>
<comment type="similarity">
    <text evidence="1 4">Belongs to the 1-acyl-sn-glycerol-3-phosphate acyltransferase family.</text>
</comment>
<comment type="catalytic activity">
    <reaction evidence="4">
        <text>a 1-acyl-sn-glycero-3-phosphate + an acyl-CoA = a 1,2-diacyl-sn-glycero-3-phosphate + CoA</text>
        <dbReference type="Rhea" id="RHEA:19709"/>
        <dbReference type="ChEBI" id="CHEBI:57287"/>
        <dbReference type="ChEBI" id="CHEBI:57970"/>
        <dbReference type="ChEBI" id="CHEBI:58342"/>
        <dbReference type="ChEBI" id="CHEBI:58608"/>
        <dbReference type="EC" id="2.3.1.51"/>
    </reaction>
</comment>
<evidence type="ECO:0000256" key="3">
    <source>
        <dbReference type="ARBA" id="ARBA00023315"/>
    </source>
</evidence>
<dbReference type="RefSeq" id="WP_185623715.1">
    <property type="nucleotide sequence ID" value="NZ_JABGBW010000002.1"/>
</dbReference>
<evidence type="ECO:0000313" key="7">
    <source>
        <dbReference type="Proteomes" id="UP000713904"/>
    </source>
</evidence>
<dbReference type="InterPro" id="IPR002123">
    <property type="entry name" value="Plipid/glycerol_acylTrfase"/>
</dbReference>
<keyword evidence="7" id="KW-1185">Reference proteome</keyword>
<dbReference type="CDD" id="cd07989">
    <property type="entry name" value="LPLAT_AGPAT-like"/>
    <property type="match status" value="1"/>
</dbReference>
<dbReference type="NCBIfam" id="TIGR00530">
    <property type="entry name" value="AGP_acyltrn"/>
    <property type="match status" value="1"/>
</dbReference>
<reference evidence="6 7" key="1">
    <citation type="submission" date="2020-05" db="EMBL/GenBank/DDBJ databases">
        <title>Draft genome of xy-202 and genomic insight in genome of the genus Peptostreptococcus.</title>
        <authorList>
            <person name="Zhang Z."/>
        </authorList>
    </citation>
    <scope>NUCLEOTIDE SEQUENCE [LARGE SCALE GENOMIC DNA]</scope>
    <source>
        <strain evidence="6 7">DSM 27025</strain>
    </source>
</reference>
<keyword evidence="2 4" id="KW-0808">Transferase</keyword>
<sequence>MSFYKFICSILSFLARILYRVEIVGAENIPDEGNIIVIANHKHFLDPVFMLIAIKNRRIIPVAKKELFDVFILKNILKKLEVIPIDRGNPSISTVKEIINQIKSGRILGIFPEGTRCMGNNFLPAKPGVAMFAIKTKADIVPMSIITNFKLFSKVKIVIGETIDMAEYKKRKVNKEEYAEISQKCFDVVVKNYFANMKGVIKE</sequence>
<evidence type="ECO:0000313" key="6">
    <source>
        <dbReference type="EMBL" id="MBC2575686.1"/>
    </source>
</evidence>
<name>A0ABR6TJU2_9FIRM</name>
<comment type="caution">
    <text evidence="6">The sequence shown here is derived from an EMBL/GenBank/DDBJ whole genome shotgun (WGS) entry which is preliminary data.</text>
</comment>
<keyword evidence="3 4" id="KW-0012">Acyltransferase</keyword>
<evidence type="ECO:0000259" key="5">
    <source>
        <dbReference type="SMART" id="SM00563"/>
    </source>
</evidence>
<keyword evidence="4" id="KW-0443">Lipid metabolism</keyword>
<dbReference type="EMBL" id="JABGBW010000002">
    <property type="protein sequence ID" value="MBC2575686.1"/>
    <property type="molecule type" value="Genomic_DNA"/>
</dbReference>
<proteinExistence type="inferred from homology"/>
<evidence type="ECO:0000256" key="2">
    <source>
        <dbReference type="ARBA" id="ARBA00022679"/>
    </source>
</evidence>
<dbReference type="PANTHER" id="PTHR10434">
    <property type="entry name" value="1-ACYL-SN-GLYCEROL-3-PHOSPHATE ACYLTRANSFERASE"/>
    <property type="match status" value="1"/>
</dbReference>
<accession>A0ABR6TJU2</accession>
<dbReference type="Pfam" id="PF01553">
    <property type="entry name" value="Acyltransferase"/>
    <property type="match status" value="1"/>
</dbReference>